<proteinExistence type="predicted"/>
<evidence type="ECO:0000313" key="2">
    <source>
        <dbReference type="Proteomes" id="UP000792457"/>
    </source>
</evidence>
<dbReference type="AlphaFoldDB" id="A0A8K0P7G9"/>
<dbReference type="EMBL" id="KZ309463">
    <property type="protein sequence ID" value="KAG8238880.1"/>
    <property type="molecule type" value="Genomic_DNA"/>
</dbReference>
<organism evidence="1 2">
    <name type="scientific">Ladona fulva</name>
    <name type="common">Scarce chaser dragonfly</name>
    <name type="synonym">Libellula fulva</name>
    <dbReference type="NCBI Taxonomy" id="123851"/>
    <lineage>
        <taxon>Eukaryota</taxon>
        <taxon>Metazoa</taxon>
        <taxon>Ecdysozoa</taxon>
        <taxon>Arthropoda</taxon>
        <taxon>Hexapoda</taxon>
        <taxon>Insecta</taxon>
        <taxon>Pterygota</taxon>
        <taxon>Palaeoptera</taxon>
        <taxon>Odonata</taxon>
        <taxon>Epiprocta</taxon>
        <taxon>Anisoptera</taxon>
        <taxon>Libelluloidea</taxon>
        <taxon>Libellulidae</taxon>
        <taxon>Ladona</taxon>
    </lineage>
</organism>
<comment type="caution">
    <text evidence="1">The sequence shown here is derived from an EMBL/GenBank/DDBJ whole genome shotgun (WGS) entry which is preliminary data.</text>
</comment>
<reference evidence="1" key="1">
    <citation type="submission" date="2013-04" db="EMBL/GenBank/DDBJ databases">
        <authorList>
            <person name="Qu J."/>
            <person name="Murali S.C."/>
            <person name="Bandaranaike D."/>
            <person name="Bellair M."/>
            <person name="Blankenburg K."/>
            <person name="Chao H."/>
            <person name="Dinh H."/>
            <person name="Doddapaneni H."/>
            <person name="Downs B."/>
            <person name="Dugan-Rocha S."/>
            <person name="Elkadiri S."/>
            <person name="Gnanaolivu R.D."/>
            <person name="Hernandez B."/>
            <person name="Javaid M."/>
            <person name="Jayaseelan J.C."/>
            <person name="Lee S."/>
            <person name="Li M."/>
            <person name="Ming W."/>
            <person name="Munidasa M."/>
            <person name="Muniz J."/>
            <person name="Nguyen L."/>
            <person name="Ongeri F."/>
            <person name="Osuji N."/>
            <person name="Pu L.-L."/>
            <person name="Puazo M."/>
            <person name="Qu C."/>
            <person name="Quiroz J."/>
            <person name="Raj R."/>
            <person name="Weissenberger G."/>
            <person name="Xin Y."/>
            <person name="Zou X."/>
            <person name="Han Y."/>
            <person name="Richards S."/>
            <person name="Worley K."/>
            <person name="Muzny D."/>
            <person name="Gibbs R."/>
        </authorList>
    </citation>
    <scope>NUCLEOTIDE SEQUENCE</scope>
    <source>
        <strain evidence="1">Sampled in the wild</strain>
    </source>
</reference>
<dbReference type="Proteomes" id="UP000792457">
    <property type="component" value="Unassembled WGS sequence"/>
</dbReference>
<accession>A0A8K0P7G9</accession>
<name>A0A8K0P7G9_LADFU</name>
<gene>
    <name evidence="1" type="ORF">J437_LFUL018441</name>
</gene>
<evidence type="ECO:0000313" key="1">
    <source>
        <dbReference type="EMBL" id="KAG8238880.1"/>
    </source>
</evidence>
<protein>
    <submittedName>
        <fullName evidence="1">Uncharacterized protein</fullName>
    </submittedName>
</protein>
<sequence length="269" mass="29646">MEPVIQKQDTVMCQHTSPEERILIINNSKAVLLFQQYCAIVPSEFVQLPLSADVLLRYHPGEMEGSQCPLHVLLAIVEGTITRVIEETTQLMQDTLMETCLYPTQKSGRILPVDIQNFGISPLFNVNVTISGPSTSTSILNIVQRSSPKLDTVSFTGLKLSKVEPKSSGDQLLLFSEALLLSSDPLLVKEPTSLVFLRSKLPLLDLRSLNKKPTCLSSVLLASFNWSTVSGGIRSSRDGMRASLIELRRSKLAQLPLGVSTELIHCSDR</sequence>
<reference evidence="1" key="2">
    <citation type="submission" date="2017-10" db="EMBL/GenBank/DDBJ databases">
        <title>Ladona fulva Genome sequencing and assembly.</title>
        <authorList>
            <person name="Murali S."/>
            <person name="Richards S."/>
            <person name="Bandaranaike D."/>
            <person name="Bellair M."/>
            <person name="Blankenburg K."/>
            <person name="Chao H."/>
            <person name="Dinh H."/>
            <person name="Doddapaneni H."/>
            <person name="Dugan-Rocha S."/>
            <person name="Elkadiri S."/>
            <person name="Gnanaolivu R."/>
            <person name="Hernandez B."/>
            <person name="Skinner E."/>
            <person name="Javaid M."/>
            <person name="Lee S."/>
            <person name="Li M."/>
            <person name="Ming W."/>
            <person name="Munidasa M."/>
            <person name="Muniz J."/>
            <person name="Nguyen L."/>
            <person name="Hughes D."/>
            <person name="Osuji N."/>
            <person name="Pu L.-L."/>
            <person name="Puazo M."/>
            <person name="Qu C."/>
            <person name="Quiroz J."/>
            <person name="Raj R."/>
            <person name="Weissenberger G."/>
            <person name="Xin Y."/>
            <person name="Zou X."/>
            <person name="Han Y."/>
            <person name="Worley K."/>
            <person name="Muzny D."/>
            <person name="Gibbs R."/>
        </authorList>
    </citation>
    <scope>NUCLEOTIDE SEQUENCE</scope>
    <source>
        <strain evidence="1">Sampled in the wild</strain>
    </source>
</reference>
<feature type="non-terminal residue" evidence="1">
    <location>
        <position position="1"/>
    </location>
</feature>
<keyword evidence="2" id="KW-1185">Reference proteome</keyword>